<dbReference type="HOGENOM" id="CLU_013748_3_0_6"/>
<dbReference type="GO" id="GO:0003824">
    <property type="term" value="F:catalytic activity"/>
    <property type="evidence" value="ECO:0007669"/>
    <property type="project" value="InterPro"/>
</dbReference>
<dbReference type="SUPFAM" id="SSF52467">
    <property type="entry name" value="DHS-like NAD/FAD-binding domain"/>
    <property type="match status" value="1"/>
</dbReference>
<protein>
    <submittedName>
        <fullName evidence="7">Pyruvate oxidase</fullName>
    </submittedName>
</protein>
<dbReference type="Gene3D" id="3.40.50.970">
    <property type="match status" value="2"/>
</dbReference>
<dbReference type="STRING" id="314283.MED297_11330"/>
<dbReference type="RefSeq" id="WP_008041825.1">
    <property type="nucleotide sequence ID" value="NZ_CH724149.1"/>
</dbReference>
<dbReference type="CDD" id="cd02014">
    <property type="entry name" value="TPP_POX"/>
    <property type="match status" value="1"/>
</dbReference>
<feature type="domain" description="Thiamine pyrophosphate enzyme TPP-binding" evidence="5">
    <location>
        <begin position="376"/>
        <end position="521"/>
    </location>
</feature>
<dbReference type="GO" id="GO:0019752">
    <property type="term" value="P:carboxylic acid metabolic process"/>
    <property type="evidence" value="ECO:0007669"/>
    <property type="project" value="UniProtKB-ARBA"/>
</dbReference>
<dbReference type="PANTHER" id="PTHR42981:SF2">
    <property type="entry name" value="PYRUVATE DEHYDROGENASE [UBIQUINONE]"/>
    <property type="match status" value="1"/>
</dbReference>
<dbReference type="InterPro" id="IPR012001">
    <property type="entry name" value="Thiamin_PyroP_enz_TPP-bd_dom"/>
</dbReference>
<dbReference type="SUPFAM" id="SSF52518">
    <property type="entry name" value="Thiamin diphosphate-binding fold (THDP-binding)"/>
    <property type="match status" value="2"/>
</dbReference>
<keyword evidence="7" id="KW-0670">Pyruvate</keyword>
<evidence type="ECO:0000313" key="8">
    <source>
        <dbReference type="Proteomes" id="UP000005953"/>
    </source>
</evidence>
<dbReference type="InterPro" id="IPR000399">
    <property type="entry name" value="TPP-bd_CS"/>
</dbReference>
<evidence type="ECO:0000259" key="4">
    <source>
        <dbReference type="Pfam" id="PF00205"/>
    </source>
</evidence>
<dbReference type="PANTHER" id="PTHR42981">
    <property type="entry name" value="PYRUVATE DEHYDROGENASE [UBIQUINONE]"/>
    <property type="match status" value="1"/>
</dbReference>
<proteinExistence type="inferred from homology"/>
<name>A4BAZ1_9GAMM</name>
<feature type="domain" description="Thiamine pyrophosphate enzyme N-terminal TPP-binding" evidence="6">
    <location>
        <begin position="1"/>
        <end position="116"/>
    </location>
</feature>
<dbReference type="OrthoDB" id="9785953at2"/>
<evidence type="ECO:0000259" key="6">
    <source>
        <dbReference type="Pfam" id="PF02776"/>
    </source>
</evidence>
<dbReference type="InterPro" id="IPR047210">
    <property type="entry name" value="TPP_PYR_POXB-like"/>
</dbReference>
<evidence type="ECO:0000259" key="5">
    <source>
        <dbReference type="Pfam" id="PF02775"/>
    </source>
</evidence>
<reference evidence="7 8" key="1">
    <citation type="submission" date="2006-02" db="EMBL/GenBank/DDBJ databases">
        <authorList>
            <person name="Pinhassi J."/>
            <person name="Pedros-Alio C."/>
            <person name="Ferriera S."/>
            <person name="Johnson J."/>
            <person name="Kravitz S."/>
            <person name="Halpern A."/>
            <person name="Remington K."/>
            <person name="Beeson K."/>
            <person name="Tran B."/>
            <person name="Rogers Y.-H."/>
            <person name="Friedman R."/>
            <person name="Venter J.C."/>
        </authorList>
    </citation>
    <scope>NUCLEOTIDE SEQUENCE [LARGE SCALE GENOMIC DNA]</scope>
    <source>
        <strain evidence="7 8">MED297</strain>
    </source>
</reference>
<dbReference type="Pfam" id="PF02776">
    <property type="entry name" value="TPP_enzyme_N"/>
    <property type="match status" value="1"/>
</dbReference>
<accession>A4BAZ1</accession>
<gene>
    <name evidence="7" type="ORF">MED297_11330</name>
</gene>
<evidence type="ECO:0000256" key="2">
    <source>
        <dbReference type="ARBA" id="ARBA00023052"/>
    </source>
</evidence>
<dbReference type="CDD" id="cd07039">
    <property type="entry name" value="TPP_PYR_POX"/>
    <property type="match status" value="1"/>
</dbReference>
<dbReference type="PROSITE" id="PS00187">
    <property type="entry name" value="TPP_ENZYMES"/>
    <property type="match status" value="1"/>
</dbReference>
<dbReference type="InterPro" id="IPR047212">
    <property type="entry name" value="TPP_POXB-like"/>
</dbReference>
<dbReference type="GO" id="GO:0000287">
    <property type="term" value="F:magnesium ion binding"/>
    <property type="evidence" value="ECO:0007669"/>
    <property type="project" value="InterPro"/>
</dbReference>
<dbReference type="AlphaFoldDB" id="A4BAZ1"/>
<dbReference type="InterPro" id="IPR029061">
    <property type="entry name" value="THDP-binding"/>
</dbReference>
<evidence type="ECO:0000256" key="1">
    <source>
        <dbReference type="ARBA" id="ARBA00007812"/>
    </source>
</evidence>
<comment type="similarity">
    <text evidence="1 3">Belongs to the TPP enzyme family.</text>
</comment>
<dbReference type="InterPro" id="IPR011766">
    <property type="entry name" value="TPP_enzyme_TPP-bd"/>
</dbReference>
<dbReference type="Pfam" id="PF02775">
    <property type="entry name" value="TPP_enzyme_C"/>
    <property type="match status" value="1"/>
</dbReference>
<evidence type="ECO:0000313" key="7">
    <source>
        <dbReference type="EMBL" id="EAR10604.1"/>
    </source>
</evidence>
<dbReference type="Proteomes" id="UP000005953">
    <property type="component" value="Unassembled WGS sequence"/>
</dbReference>
<sequence>MNVAELIVQVLKEQGVRHLFGIPGDAINDLMEAVRQTEGIEFIQVKHEEAGALAASIQAKLTGELTACVGTSGPGAIHLLNGLYDAKMDHASVIAITGQVETQYLGTSYHQEVDLQRLFSDVAVYSQTISTEQQVPDVILEGCRAALSHHGVAHINLPSDIAQKKAHLPYNKLSDVQFNARIAPSMADCKDATQLIDDSERICILAGIGTADARDELIALSDHLKAPIVRTLRAKDVIDDDHPNCIGGLGLLGGKPAMDAFKQCDLLLMIGTDFPYKAFYPQDAKVIQIDRDATQIGKRHPVDIGLVGQAKPAMSQLLEHTQPKSSGFLEKAQQSMAKWRDAQEKIEHADEQPIRPQSLIQSLANVAPDDAIFVCDTGTVNAWTARHLTVKPGQRFTLSSALGTMGVALPGAIGAKLAFPDKPVVALAGDGGFAMTMTDLVTAVHYQLPMVIVILNNEKLGFIKLEQEAAGLPAFGIDLHNADFVAIAKACGADGQRVDHIDALDGVFTQAMASAKPFVIDAQVNADELVMPPVIEPAQALNFMKAKVKEWLD</sequence>
<dbReference type="InterPro" id="IPR029035">
    <property type="entry name" value="DHS-like_NAD/FAD-binding_dom"/>
</dbReference>
<comment type="caution">
    <text evidence="7">The sequence shown here is derived from an EMBL/GenBank/DDBJ whole genome shotgun (WGS) entry which is preliminary data.</text>
</comment>
<organism evidence="7 8">
    <name type="scientific">Reinekea blandensis MED297</name>
    <dbReference type="NCBI Taxonomy" id="314283"/>
    <lineage>
        <taxon>Bacteria</taxon>
        <taxon>Pseudomonadati</taxon>
        <taxon>Pseudomonadota</taxon>
        <taxon>Gammaproteobacteria</taxon>
        <taxon>Oceanospirillales</taxon>
        <taxon>Saccharospirillaceae</taxon>
        <taxon>Reinekea</taxon>
    </lineage>
</organism>
<dbReference type="GO" id="GO:0030976">
    <property type="term" value="F:thiamine pyrophosphate binding"/>
    <property type="evidence" value="ECO:0007669"/>
    <property type="project" value="InterPro"/>
</dbReference>
<dbReference type="EMBL" id="AAOE01000003">
    <property type="protein sequence ID" value="EAR10604.1"/>
    <property type="molecule type" value="Genomic_DNA"/>
</dbReference>
<dbReference type="Pfam" id="PF00205">
    <property type="entry name" value="TPP_enzyme_M"/>
    <property type="match status" value="1"/>
</dbReference>
<dbReference type="InterPro" id="IPR012000">
    <property type="entry name" value="Thiamin_PyroP_enz_cen_dom"/>
</dbReference>
<evidence type="ECO:0000256" key="3">
    <source>
        <dbReference type="RuleBase" id="RU362132"/>
    </source>
</evidence>
<dbReference type="Gene3D" id="3.40.50.1220">
    <property type="entry name" value="TPP-binding domain"/>
    <property type="match status" value="1"/>
</dbReference>
<keyword evidence="8" id="KW-1185">Reference proteome</keyword>
<dbReference type="InterPro" id="IPR047211">
    <property type="entry name" value="POXB-like"/>
</dbReference>
<keyword evidence="2 3" id="KW-0786">Thiamine pyrophosphate</keyword>
<feature type="domain" description="Thiamine pyrophosphate enzyme central" evidence="4">
    <location>
        <begin position="190"/>
        <end position="317"/>
    </location>
</feature>